<dbReference type="RefSeq" id="WP_262899956.1">
    <property type="nucleotide sequence ID" value="NZ_CBCSDE010000004.1"/>
</dbReference>
<evidence type="ECO:0000256" key="1">
    <source>
        <dbReference type="ARBA" id="ARBA00009324"/>
    </source>
</evidence>
<dbReference type="PANTHER" id="PTHR31899">
    <property type="entry name" value="BETA-CAROTENE 3-HYDROXYLASE 1, CHLOROPLASTIC"/>
    <property type="match status" value="1"/>
</dbReference>
<dbReference type="PANTHER" id="PTHR31899:SF9">
    <property type="entry name" value="BETA-CAROTENE 3-HYDROXYLASE 1, CHLOROPLASTIC"/>
    <property type="match status" value="1"/>
</dbReference>
<evidence type="ECO:0000256" key="2">
    <source>
        <dbReference type="ARBA" id="ARBA00022746"/>
    </source>
</evidence>
<feature type="domain" description="Fatty acid hydroxylase" evidence="5">
    <location>
        <begin position="7"/>
        <end position="134"/>
    </location>
</feature>
<keyword evidence="3" id="KW-0560">Oxidoreductase</keyword>
<accession>A0ABT6BH48</accession>
<name>A0ABT6BH48_9BACT</name>
<evidence type="ECO:0000259" key="5">
    <source>
        <dbReference type="Pfam" id="PF04116"/>
    </source>
</evidence>
<keyword evidence="7" id="KW-1185">Reference proteome</keyword>
<sequence length="143" mass="17064">MEILLWLGTFLFMEGMAWFTHKYIMHGIMWNWHESHHVHHKNVLEKNDLFSVVFGVMSTLTIIIGAEMEAYRPLLWIGLGIATYGLCYFIFHDIIVHRRIKIKFKTKNTYLKRLIKAHYVHHEVHEKEGAEAFGFLYAPKKYE</sequence>
<feature type="transmembrane region" description="Helical" evidence="4">
    <location>
        <begin position="74"/>
        <end position="96"/>
    </location>
</feature>
<dbReference type="InterPro" id="IPR045019">
    <property type="entry name" value="BETA-OHASE-like"/>
</dbReference>
<proteinExistence type="inferred from homology"/>
<dbReference type="EMBL" id="JARJOW010000001">
    <property type="protein sequence ID" value="MDF5689620.1"/>
    <property type="molecule type" value="Genomic_DNA"/>
</dbReference>
<keyword evidence="4" id="KW-1133">Transmembrane helix</keyword>
<feature type="transmembrane region" description="Helical" evidence="4">
    <location>
        <begin position="49"/>
        <end position="68"/>
    </location>
</feature>
<evidence type="ECO:0000313" key="7">
    <source>
        <dbReference type="Proteomes" id="UP001321344"/>
    </source>
</evidence>
<evidence type="ECO:0000313" key="6">
    <source>
        <dbReference type="EMBL" id="MDF5689620.1"/>
    </source>
</evidence>
<dbReference type="Proteomes" id="UP001321344">
    <property type="component" value="Unassembled WGS sequence"/>
</dbReference>
<gene>
    <name evidence="6" type="ORF">PQG43_01955</name>
</gene>
<comment type="similarity">
    <text evidence="1">Belongs to the sterol desaturase family.</text>
</comment>
<dbReference type="InterPro" id="IPR006694">
    <property type="entry name" value="Fatty_acid_hydroxylase"/>
</dbReference>
<feature type="transmembrane region" description="Helical" evidence="4">
    <location>
        <begin position="6"/>
        <end position="28"/>
    </location>
</feature>
<comment type="caution">
    <text evidence="6">The sequence shown here is derived from an EMBL/GenBank/DDBJ whole genome shotgun (WGS) entry which is preliminary data.</text>
</comment>
<reference evidence="6 7" key="1">
    <citation type="submission" date="2023-03" db="EMBL/GenBank/DDBJ databases">
        <title>Genome sequencing of Aquirufa.</title>
        <authorList>
            <person name="Pitt A."/>
            <person name="Hahn M.W."/>
        </authorList>
    </citation>
    <scope>NUCLEOTIDE SEQUENCE [LARGE SCALE GENOMIC DNA]</scope>
    <source>
        <strain evidence="6 7">WAEICH-18A</strain>
    </source>
</reference>
<organism evidence="6 7">
    <name type="scientific">Aquirufa aurantiipilula</name>
    <dbReference type="NCBI Taxonomy" id="2696561"/>
    <lineage>
        <taxon>Bacteria</taxon>
        <taxon>Pseudomonadati</taxon>
        <taxon>Bacteroidota</taxon>
        <taxon>Cytophagia</taxon>
        <taxon>Cytophagales</taxon>
        <taxon>Flectobacillaceae</taxon>
        <taxon>Aquirufa</taxon>
    </lineage>
</organism>
<keyword evidence="4" id="KW-0812">Transmembrane</keyword>
<evidence type="ECO:0000256" key="4">
    <source>
        <dbReference type="SAM" id="Phobius"/>
    </source>
</evidence>
<keyword evidence="2" id="KW-0125">Carotenoid biosynthesis</keyword>
<dbReference type="Pfam" id="PF04116">
    <property type="entry name" value="FA_hydroxylase"/>
    <property type="match status" value="1"/>
</dbReference>
<evidence type="ECO:0000256" key="3">
    <source>
        <dbReference type="ARBA" id="ARBA00023002"/>
    </source>
</evidence>
<protein>
    <submittedName>
        <fullName evidence="6">Sterol desaturase family protein</fullName>
    </submittedName>
</protein>
<keyword evidence="4" id="KW-0472">Membrane</keyword>